<dbReference type="GO" id="GO:0008270">
    <property type="term" value="F:zinc ion binding"/>
    <property type="evidence" value="ECO:0007669"/>
    <property type="project" value="UniProtKB-KW"/>
</dbReference>
<dbReference type="InterPro" id="IPR036322">
    <property type="entry name" value="WD40_repeat_dom_sf"/>
</dbReference>
<dbReference type="InterPro" id="IPR000571">
    <property type="entry name" value="Znf_CCCH"/>
</dbReference>
<dbReference type="Proteomes" id="UP000019335">
    <property type="component" value="Chromosome 2"/>
</dbReference>
<keyword evidence="1" id="KW-0479">Metal-binding</keyword>
<feature type="region of interest" description="Disordered" evidence="2">
    <location>
        <begin position="711"/>
        <end position="753"/>
    </location>
</feature>
<evidence type="ECO:0000256" key="1">
    <source>
        <dbReference type="PROSITE-ProRule" id="PRU00723"/>
    </source>
</evidence>
<keyword evidence="1" id="KW-0863">Zinc-finger</keyword>
<dbReference type="PROSITE" id="PS50103">
    <property type="entry name" value="ZF_C3H1"/>
    <property type="match status" value="1"/>
</dbReference>
<proteinExistence type="predicted"/>
<sequence length="1105" mass="120736">MKAAGGFGGRARDVRKEVKHALNQLRWHLCEEIGVPFASIQLYVSSADYHNGNGVADDMGGGSDESGDTPRWCRQWVREGRCNRKRCRFKHVLTLAPIGARPSHKSSASMAPLLLLEGEEVEAVLTAPSNASAGAGSVGGGSGGSISNYTLVSSSSSTGQGPMLHRAVFLAVAGQRIVWDKERPEVWEAFVGACLQTVKEIDPCRNHPGITITKDRGHRVLSPIDTLRHGSSEGSLKLSPEQTKVQDFPPRSYATGNGLLAFLPMGIVRELFVHYLSPSACARCVRVCRDWAIRAGDEDIWRYFLASTFGITLPRQSTTRTASKTGKEYQHTFPSAADDYALHCHAPPSSLFTTTEVDAGAFTMRRRHANEALFCDLSTLALEADGEELTACATAEDSFSRGTVLVTPPPQLAPKERGEIGENLCENEMAMQTGNGDIVCCAHFFHPRLEYGRWQHVYWNTEALAESAGGTGGNGERKRRERGVFCLSGLPHEEVAIGNRDAPGLSPLPRPQQLDRLVSKGRSTSSPGASPSPHPRHLVARFHGHDRGMVLALHVDEEKDRLISGDVSGCVRLWELHSGRKIGTVDLRTNLSCLVADSRTLYVGTLKGVLYTIDLEDLSDVRAHRLWGEGPASTISSLCLMQQSVIASTHRFRPEKILRRGESRRFGEKEEHAKSTPTCSFPPRSDHLDSQGTDLIKSPVLDARSSALPACATQEDRGIEHKSDSILSRDSGLMRKRSNVPSSSAGRKEKNTASCEISTQEREDIVPRLVIGFGNGSFMLLHGTQRLMSLTLSDTLSAFPSPSCSSPSSLLHHLYTLPLAEPACVFLLAMGRKSFVAAACPDRLFLWSDEDEGKREEGREREMNQPKTEMPVVPLRTFVSSPWALQMEASSNVVKTTKGSDGKGQTESGRVVDGAMMEPKDWHSGDAPCDVVMLAIWPELEERHAIEDDDQVASPVIIVTGCNHDDLLRWWDLNDAKGGTMEEAVGHPHPATGPQAVCTAITPACVSIKRGVMCDVSHQRRSKEELASLGTLCMTQAAGILLSSHLNGSMVLWHVGQRQRVASFHRLPLFESLLLTTVGLDTVACYEREIVYARRAAAVEQTPWV</sequence>
<keyword evidence="5" id="KW-1185">Reference proteome</keyword>
<gene>
    <name evidence="4" type="ORF">Naga_100006g22</name>
</gene>
<dbReference type="SUPFAM" id="SSF81383">
    <property type="entry name" value="F-box domain"/>
    <property type="match status" value="1"/>
</dbReference>
<feature type="region of interest" description="Disordered" evidence="2">
    <location>
        <begin position="518"/>
        <end position="537"/>
    </location>
</feature>
<dbReference type="OrthoDB" id="10304191at2759"/>
<feature type="region of interest" description="Disordered" evidence="2">
    <location>
        <begin position="661"/>
        <end position="693"/>
    </location>
</feature>
<evidence type="ECO:0000259" key="3">
    <source>
        <dbReference type="PROSITE" id="PS50103"/>
    </source>
</evidence>
<dbReference type="AlphaFoldDB" id="W7U1B7"/>
<feature type="domain" description="C3H1-type" evidence="3">
    <location>
        <begin position="67"/>
        <end position="94"/>
    </location>
</feature>
<feature type="compositionally biased region" description="Basic and acidic residues" evidence="2">
    <location>
        <begin position="714"/>
        <end position="724"/>
    </location>
</feature>
<name>W7U1B7_9STRA</name>
<dbReference type="Gene3D" id="2.130.10.10">
    <property type="entry name" value="YVTN repeat-like/Quinoprotein amine dehydrogenase"/>
    <property type="match status" value="1"/>
</dbReference>
<evidence type="ECO:0000256" key="2">
    <source>
        <dbReference type="SAM" id="MobiDB-lite"/>
    </source>
</evidence>
<evidence type="ECO:0000313" key="4">
    <source>
        <dbReference type="EMBL" id="EWM29578.1"/>
    </source>
</evidence>
<feature type="zinc finger region" description="C3H1-type" evidence="1">
    <location>
        <begin position="67"/>
        <end position="94"/>
    </location>
</feature>
<comment type="caution">
    <text evidence="4">The sequence shown here is derived from an EMBL/GenBank/DDBJ whole genome shotgun (WGS) entry which is preliminary data.</text>
</comment>
<dbReference type="EMBL" id="AZIL01000126">
    <property type="protein sequence ID" value="EWM29578.1"/>
    <property type="molecule type" value="Genomic_DNA"/>
</dbReference>
<dbReference type="InterPro" id="IPR036047">
    <property type="entry name" value="F-box-like_dom_sf"/>
</dbReference>
<evidence type="ECO:0000313" key="5">
    <source>
        <dbReference type="Proteomes" id="UP000019335"/>
    </source>
</evidence>
<keyword evidence="1" id="KW-0862">Zinc</keyword>
<dbReference type="SUPFAM" id="SSF50978">
    <property type="entry name" value="WD40 repeat-like"/>
    <property type="match status" value="1"/>
</dbReference>
<protein>
    <submittedName>
        <fullName evidence="4">Zinc finger, CCCH-type protein</fullName>
    </submittedName>
</protein>
<reference evidence="4 5" key="1">
    <citation type="journal article" date="2014" name="Mol. Plant">
        <title>Chromosome Scale Genome Assembly and Transcriptome Profiling of Nannochloropsis gaditana in Nitrogen Depletion.</title>
        <authorList>
            <person name="Corteggiani Carpinelli E."/>
            <person name="Telatin A."/>
            <person name="Vitulo N."/>
            <person name="Forcato C."/>
            <person name="D'Angelo M."/>
            <person name="Schiavon R."/>
            <person name="Vezzi A."/>
            <person name="Giacometti G.M."/>
            <person name="Morosinotto T."/>
            <person name="Valle G."/>
        </authorList>
    </citation>
    <scope>NUCLEOTIDE SEQUENCE [LARGE SCALE GENOMIC DNA]</scope>
    <source>
        <strain evidence="4 5">B-31</strain>
    </source>
</reference>
<feature type="compositionally biased region" description="Basic and acidic residues" evidence="2">
    <location>
        <begin position="661"/>
        <end position="674"/>
    </location>
</feature>
<organism evidence="4 5">
    <name type="scientific">Nannochloropsis gaditana</name>
    <dbReference type="NCBI Taxonomy" id="72520"/>
    <lineage>
        <taxon>Eukaryota</taxon>
        <taxon>Sar</taxon>
        <taxon>Stramenopiles</taxon>
        <taxon>Ochrophyta</taxon>
        <taxon>Eustigmatophyceae</taxon>
        <taxon>Eustigmatales</taxon>
        <taxon>Monodopsidaceae</taxon>
        <taxon>Nannochloropsis</taxon>
    </lineage>
</organism>
<accession>W7U1B7</accession>
<dbReference type="InterPro" id="IPR015943">
    <property type="entry name" value="WD40/YVTN_repeat-like_dom_sf"/>
</dbReference>